<sequence length="410" mass="44929">MRILMLSEFYPPLIGGTERHVQTLSRELVRRGHQVAVATLQTGNSPDFEDDDGVHIHRLTGWSRTLTRFYQNQSRQYHPPIPDPGVMAGLRRVISLERPEIVHARRWMLYSFVGLKSWSRARLVVTLHDYNLCCPTTGYLHNGQVCTGPAYRKCLRCAGQGYGTVKGALVTSGLKLSSHLHSSVDKYIAVSAAVRDASMYATGRPPKPIEVVPTFIPDTVVDEALSIGRPDFLPPTDNYILFVGRQDSHKGLDVLLNAYTDLSPTVPLVLLIAGSDDSSKQFPAGVTVIHNAPHAQVMAAWMHCAIGVVPSIWPEPFGQVAVEAMMCGKPVIASAIGGLRDVVVDGESGLLVEPGNANALKDAIRDLLLHPDKREQMGLVGKKRAHLFTVGTVANRIEEIYADLLTTRLP</sequence>
<dbReference type="InterPro" id="IPR028098">
    <property type="entry name" value="Glyco_trans_4-like_N"/>
</dbReference>
<dbReference type="SUPFAM" id="SSF53756">
    <property type="entry name" value="UDP-Glycosyltransferase/glycogen phosphorylase"/>
    <property type="match status" value="1"/>
</dbReference>
<accession>A0A8J3IL28</accession>
<dbReference type="RefSeq" id="WP_220203014.1">
    <property type="nucleotide sequence ID" value="NZ_BNJK01000001.1"/>
</dbReference>
<organism evidence="3 4">
    <name type="scientific">Reticulibacter mediterranei</name>
    <dbReference type="NCBI Taxonomy" id="2778369"/>
    <lineage>
        <taxon>Bacteria</taxon>
        <taxon>Bacillati</taxon>
        <taxon>Chloroflexota</taxon>
        <taxon>Ktedonobacteria</taxon>
        <taxon>Ktedonobacterales</taxon>
        <taxon>Reticulibacteraceae</taxon>
        <taxon>Reticulibacter</taxon>
    </lineage>
</organism>
<dbReference type="CDD" id="cd03801">
    <property type="entry name" value="GT4_PimA-like"/>
    <property type="match status" value="1"/>
</dbReference>
<reference evidence="3" key="1">
    <citation type="submission" date="2020-10" db="EMBL/GenBank/DDBJ databases">
        <title>Taxonomic study of unclassified bacteria belonging to the class Ktedonobacteria.</title>
        <authorList>
            <person name="Yabe S."/>
            <person name="Wang C.M."/>
            <person name="Zheng Y."/>
            <person name="Sakai Y."/>
            <person name="Cavaletti L."/>
            <person name="Monciardini P."/>
            <person name="Donadio S."/>
        </authorList>
    </citation>
    <scope>NUCLEOTIDE SEQUENCE</scope>
    <source>
        <strain evidence="3">ID150040</strain>
    </source>
</reference>
<dbReference type="Pfam" id="PF13439">
    <property type="entry name" value="Glyco_transf_4"/>
    <property type="match status" value="1"/>
</dbReference>
<dbReference type="EMBL" id="BNJK01000001">
    <property type="protein sequence ID" value="GHO92161.1"/>
    <property type="molecule type" value="Genomic_DNA"/>
</dbReference>
<dbReference type="InterPro" id="IPR050194">
    <property type="entry name" value="Glycosyltransferase_grp1"/>
</dbReference>
<keyword evidence="4" id="KW-1185">Reference proteome</keyword>
<dbReference type="PANTHER" id="PTHR45947">
    <property type="entry name" value="SULFOQUINOVOSYL TRANSFERASE SQD2"/>
    <property type="match status" value="1"/>
</dbReference>
<proteinExistence type="predicted"/>
<evidence type="ECO:0000313" key="4">
    <source>
        <dbReference type="Proteomes" id="UP000597444"/>
    </source>
</evidence>
<evidence type="ECO:0000259" key="1">
    <source>
        <dbReference type="Pfam" id="PF00534"/>
    </source>
</evidence>
<feature type="domain" description="Glycosyltransferase subfamily 4-like N-terminal" evidence="2">
    <location>
        <begin position="14"/>
        <end position="217"/>
    </location>
</feature>
<evidence type="ECO:0000259" key="2">
    <source>
        <dbReference type="Pfam" id="PF13439"/>
    </source>
</evidence>
<dbReference type="AlphaFoldDB" id="A0A8J3IL28"/>
<comment type="caution">
    <text evidence="3">The sequence shown here is derived from an EMBL/GenBank/DDBJ whole genome shotgun (WGS) entry which is preliminary data.</text>
</comment>
<feature type="domain" description="Glycosyl transferase family 1" evidence="1">
    <location>
        <begin position="234"/>
        <end position="383"/>
    </location>
</feature>
<dbReference type="GO" id="GO:0016757">
    <property type="term" value="F:glycosyltransferase activity"/>
    <property type="evidence" value="ECO:0007669"/>
    <property type="project" value="InterPro"/>
</dbReference>
<dbReference type="Gene3D" id="3.40.50.2000">
    <property type="entry name" value="Glycogen Phosphorylase B"/>
    <property type="match status" value="2"/>
</dbReference>
<name>A0A8J3IL28_9CHLR</name>
<dbReference type="Proteomes" id="UP000597444">
    <property type="component" value="Unassembled WGS sequence"/>
</dbReference>
<dbReference type="Pfam" id="PF00534">
    <property type="entry name" value="Glycos_transf_1"/>
    <property type="match status" value="1"/>
</dbReference>
<dbReference type="InterPro" id="IPR001296">
    <property type="entry name" value="Glyco_trans_1"/>
</dbReference>
<protein>
    <submittedName>
        <fullName evidence="3">LPS biosynthesis RfbU related protein</fullName>
    </submittedName>
</protein>
<evidence type="ECO:0000313" key="3">
    <source>
        <dbReference type="EMBL" id="GHO92161.1"/>
    </source>
</evidence>
<gene>
    <name evidence="3" type="ORF">KSF_022090</name>
</gene>
<dbReference type="PANTHER" id="PTHR45947:SF13">
    <property type="entry name" value="TRANSFERASE"/>
    <property type="match status" value="1"/>
</dbReference>